<dbReference type="Gene3D" id="1.10.3810.10">
    <property type="entry name" value="Biosynthetic peptidoglycan transglycosylase-like"/>
    <property type="match status" value="1"/>
</dbReference>
<keyword evidence="7 11" id="KW-0573">Peptidoglycan synthesis</keyword>
<evidence type="ECO:0000256" key="1">
    <source>
        <dbReference type="ARBA" id="ARBA00022475"/>
    </source>
</evidence>
<keyword evidence="1 11" id="KW-1003">Cell membrane</keyword>
<dbReference type="UniPathway" id="UPA00219"/>
<evidence type="ECO:0000256" key="2">
    <source>
        <dbReference type="ARBA" id="ARBA00022519"/>
    </source>
</evidence>
<dbReference type="InterPro" id="IPR023346">
    <property type="entry name" value="Lysozyme-like_dom_sf"/>
</dbReference>
<dbReference type="GO" id="GO:0008360">
    <property type="term" value="P:regulation of cell shape"/>
    <property type="evidence" value="ECO:0007669"/>
    <property type="project" value="UniProtKB-KW"/>
</dbReference>
<dbReference type="EMBL" id="AP021927">
    <property type="protein sequence ID" value="BBQ30755.1"/>
    <property type="molecule type" value="Genomic_DNA"/>
</dbReference>
<dbReference type="Proteomes" id="UP000886939">
    <property type="component" value="Unassembled WGS sequence"/>
</dbReference>
<comment type="subcellular location">
    <subcellularLocation>
        <location evidence="11">Cell inner membrane</location>
        <topology evidence="11">Single-pass membrane protein</topology>
    </subcellularLocation>
</comment>
<evidence type="ECO:0000256" key="4">
    <source>
        <dbReference type="ARBA" id="ARBA00022679"/>
    </source>
</evidence>
<dbReference type="Pfam" id="PF00912">
    <property type="entry name" value="Transgly"/>
    <property type="match status" value="1"/>
</dbReference>
<evidence type="ECO:0000256" key="7">
    <source>
        <dbReference type="ARBA" id="ARBA00022984"/>
    </source>
</evidence>
<dbReference type="PANTHER" id="PTHR30400:SF0">
    <property type="entry name" value="BIOSYNTHETIC PEPTIDOGLYCAN TRANSGLYCOSYLASE"/>
    <property type="match status" value="1"/>
</dbReference>
<keyword evidence="8 11" id="KW-1133">Transmembrane helix</keyword>
<dbReference type="GO" id="GO:0009274">
    <property type="term" value="C:peptidoglycan-based cell wall"/>
    <property type="evidence" value="ECO:0007669"/>
    <property type="project" value="InterPro"/>
</dbReference>
<evidence type="ECO:0000256" key="10">
    <source>
        <dbReference type="ARBA" id="ARBA00023316"/>
    </source>
</evidence>
<accession>A0A2X4NV65</accession>
<dbReference type="GO" id="GO:0016763">
    <property type="term" value="F:pentosyltransferase activity"/>
    <property type="evidence" value="ECO:0007669"/>
    <property type="project" value="InterPro"/>
</dbReference>
<evidence type="ECO:0000256" key="11">
    <source>
        <dbReference type="HAMAP-Rule" id="MF_00766"/>
    </source>
</evidence>
<evidence type="ECO:0000256" key="5">
    <source>
        <dbReference type="ARBA" id="ARBA00022692"/>
    </source>
</evidence>
<evidence type="ECO:0000256" key="9">
    <source>
        <dbReference type="ARBA" id="ARBA00023136"/>
    </source>
</evidence>
<keyword evidence="4 11" id="KW-0808">Transferase</keyword>
<reference evidence="15" key="2">
    <citation type="submission" date="2021-07" db="EMBL/GenBank/DDBJ databases">
        <title>Draft genome sequence of carbapenem-resistant Aeromonas spp. in Japan.</title>
        <authorList>
            <person name="Maehana S."/>
            <person name="Suzuki M."/>
            <person name="Kitasato H."/>
        </authorList>
    </citation>
    <scope>NUCLEOTIDE SEQUENCE</scope>
    <source>
        <strain evidence="15">KAM343</strain>
        <strain evidence="16">KAM348</strain>
    </source>
</reference>
<feature type="region of interest" description="Disordered" evidence="12">
    <location>
        <begin position="1"/>
        <end position="21"/>
    </location>
</feature>
<proteinExistence type="inferred from homology"/>
<keyword evidence="9 11" id="KW-0472">Membrane</keyword>
<protein>
    <recommendedName>
        <fullName evidence="11">Biosynthetic peptidoglycan transglycosylase</fullName>
        <ecNumber evidence="11">2.4.99.28</ecNumber>
    </recommendedName>
    <alternativeName>
        <fullName evidence="11">Glycan polymerase</fullName>
    </alternativeName>
    <alternativeName>
        <fullName evidence="11">Peptidoglycan glycosyltransferase MtgA</fullName>
        <shortName evidence="11">PGT</shortName>
    </alternativeName>
</protein>
<keyword evidence="10 11" id="KW-0961">Cell wall biogenesis/degradation</keyword>
<feature type="transmembrane region" description="Helical" evidence="11">
    <location>
        <begin position="35"/>
        <end position="57"/>
    </location>
</feature>
<evidence type="ECO:0000256" key="8">
    <source>
        <dbReference type="ARBA" id="ARBA00022989"/>
    </source>
</evidence>
<dbReference type="InterPro" id="IPR011812">
    <property type="entry name" value="Pep_trsgly"/>
</dbReference>
<reference evidence="14 17" key="1">
    <citation type="submission" date="2019-12" db="EMBL/GenBank/DDBJ databases">
        <title>complete genome sequences of Aeromonas caviae str. WP2-W18-ESBL-01 isolated from wastewater treatment plant effluent.</title>
        <authorList>
            <person name="Sekizuka T."/>
            <person name="Itokawa K."/>
            <person name="Yatsu K."/>
            <person name="Inamine Y."/>
            <person name="Kuroda M."/>
        </authorList>
    </citation>
    <scope>NUCLEOTIDE SEQUENCE [LARGE SCALE GENOMIC DNA]</scope>
    <source>
        <strain evidence="14 17">WP2-W18-ESBL-01</strain>
    </source>
</reference>
<dbReference type="EMBL" id="BPNL01000027">
    <property type="protein sequence ID" value="GJA55112.1"/>
    <property type="molecule type" value="Genomic_DNA"/>
</dbReference>
<dbReference type="InterPro" id="IPR001264">
    <property type="entry name" value="Glyco_trans_51"/>
</dbReference>
<evidence type="ECO:0000313" key="15">
    <source>
        <dbReference type="EMBL" id="GJA42679.1"/>
    </source>
</evidence>
<keyword evidence="2 11" id="KW-0997">Cell inner membrane</keyword>
<keyword evidence="5 11" id="KW-0812">Transmembrane</keyword>
<comment type="catalytic activity">
    <reaction evidence="11">
        <text>[GlcNAc-(1-&gt;4)-Mur2Ac(oyl-L-Ala-gamma-D-Glu-L-Lys-D-Ala-D-Ala)](n)-di-trans,octa-cis-undecaprenyl diphosphate + beta-D-GlcNAc-(1-&gt;4)-Mur2Ac(oyl-L-Ala-gamma-D-Glu-L-Lys-D-Ala-D-Ala)-di-trans,octa-cis-undecaprenyl diphosphate = [GlcNAc-(1-&gt;4)-Mur2Ac(oyl-L-Ala-gamma-D-Glu-L-Lys-D-Ala-D-Ala)](n+1)-di-trans,octa-cis-undecaprenyl diphosphate + di-trans,octa-cis-undecaprenyl diphosphate + H(+)</text>
        <dbReference type="Rhea" id="RHEA:23708"/>
        <dbReference type="Rhea" id="RHEA-COMP:9602"/>
        <dbReference type="Rhea" id="RHEA-COMP:9603"/>
        <dbReference type="ChEBI" id="CHEBI:15378"/>
        <dbReference type="ChEBI" id="CHEBI:58405"/>
        <dbReference type="ChEBI" id="CHEBI:60033"/>
        <dbReference type="ChEBI" id="CHEBI:78435"/>
        <dbReference type="EC" id="2.4.99.28"/>
    </reaction>
</comment>
<evidence type="ECO:0000256" key="3">
    <source>
        <dbReference type="ARBA" id="ARBA00022676"/>
    </source>
</evidence>
<evidence type="ECO:0000256" key="12">
    <source>
        <dbReference type="SAM" id="MobiDB-lite"/>
    </source>
</evidence>
<sequence length="258" mass="29358">MAAPIIPDPDDPGHYDWDGGPAPVRPSRRRRLLGWLGKLLLAAFASTIVSVALLRFIDPPMWTWRLERALFPPAKVAEVKHDWVPLEQISRELQLAVIAAEDQRFAEHHGFDMDAISSALRHNQQSGRVRGASTLSQQTAKNLFMWSDRSFLRKGIEAWFTLLMELGWDKSRILEVYLNIVEFGPGIYGAEAAARHYFGKPAIRLTRYEASLLAAALPNPWRYRVKPPSPYVQQRSAWIRRQMGQLGQVTLNRVHGTE</sequence>
<dbReference type="AlphaFoldDB" id="A0A2X4NV65"/>
<gene>
    <name evidence="11 14" type="primary">mtgA</name>
    <name evidence="15" type="ORF">KAM343_34750</name>
    <name evidence="16" type="ORF">KAM348_25350</name>
    <name evidence="14" type="ORF">WP2W18E01_23370</name>
</gene>
<dbReference type="SUPFAM" id="SSF53955">
    <property type="entry name" value="Lysozyme-like"/>
    <property type="match status" value="1"/>
</dbReference>
<dbReference type="GO" id="GO:0071555">
    <property type="term" value="P:cell wall organization"/>
    <property type="evidence" value="ECO:0007669"/>
    <property type="project" value="UniProtKB-KW"/>
</dbReference>
<dbReference type="EC" id="2.4.99.28" evidence="11"/>
<dbReference type="NCBIfam" id="TIGR02070">
    <property type="entry name" value="mono_pep_trsgly"/>
    <property type="match status" value="1"/>
</dbReference>
<comment type="pathway">
    <text evidence="11">Cell wall biogenesis; peptidoglycan biosynthesis.</text>
</comment>
<dbReference type="HAMAP" id="MF_00766">
    <property type="entry name" value="PGT_MtgA"/>
    <property type="match status" value="1"/>
</dbReference>
<dbReference type="GO" id="GO:0009252">
    <property type="term" value="P:peptidoglycan biosynthetic process"/>
    <property type="evidence" value="ECO:0007669"/>
    <property type="project" value="UniProtKB-UniRule"/>
</dbReference>
<feature type="domain" description="Glycosyl transferase family 51" evidence="13">
    <location>
        <begin position="78"/>
        <end position="243"/>
    </location>
</feature>
<evidence type="ECO:0000313" key="16">
    <source>
        <dbReference type="EMBL" id="GJA55112.1"/>
    </source>
</evidence>
<organism evidence="14 17">
    <name type="scientific">Aeromonas caviae</name>
    <name type="common">Aeromonas punctata</name>
    <dbReference type="NCBI Taxonomy" id="648"/>
    <lineage>
        <taxon>Bacteria</taxon>
        <taxon>Pseudomonadati</taxon>
        <taxon>Pseudomonadota</taxon>
        <taxon>Gammaproteobacteria</taxon>
        <taxon>Aeromonadales</taxon>
        <taxon>Aeromonadaceae</taxon>
        <taxon>Aeromonas</taxon>
    </lineage>
</organism>
<dbReference type="InterPro" id="IPR036950">
    <property type="entry name" value="PBP_transglycosylase"/>
</dbReference>
<dbReference type="PANTHER" id="PTHR30400">
    <property type="entry name" value="MONOFUNCTIONAL BIOSYNTHETIC PEPTIDOGLYCAN TRANSGLYCOSYLASE"/>
    <property type="match status" value="1"/>
</dbReference>
<evidence type="ECO:0000313" key="14">
    <source>
        <dbReference type="EMBL" id="BBQ30755.1"/>
    </source>
</evidence>
<evidence type="ECO:0000256" key="6">
    <source>
        <dbReference type="ARBA" id="ARBA00022960"/>
    </source>
</evidence>
<comment type="function">
    <text evidence="11">Peptidoglycan polymerase that catalyzes glycan chain elongation from lipid-linked precursors.</text>
</comment>
<dbReference type="Proteomes" id="UP000515756">
    <property type="component" value="Chromosome"/>
</dbReference>
<dbReference type="Proteomes" id="UP000887009">
    <property type="component" value="Unassembled WGS sequence"/>
</dbReference>
<keyword evidence="6 11" id="KW-0133">Cell shape</keyword>
<evidence type="ECO:0000313" key="17">
    <source>
        <dbReference type="Proteomes" id="UP000515756"/>
    </source>
</evidence>
<evidence type="ECO:0000259" key="13">
    <source>
        <dbReference type="Pfam" id="PF00912"/>
    </source>
</evidence>
<name>A0A2X4NV65_AERCA</name>
<dbReference type="GO" id="GO:0008955">
    <property type="term" value="F:peptidoglycan glycosyltransferase activity"/>
    <property type="evidence" value="ECO:0007669"/>
    <property type="project" value="UniProtKB-UniRule"/>
</dbReference>
<comment type="similarity">
    <text evidence="11">Belongs to the glycosyltransferase 51 family.</text>
</comment>
<dbReference type="GO" id="GO:0005886">
    <property type="term" value="C:plasma membrane"/>
    <property type="evidence" value="ECO:0007669"/>
    <property type="project" value="UniProtKB-SubCell"/>
</dbReference>
<keyword evidence="3 11" id="KW-0328">Glycosyltransferase</keyword>
<dbReference type="EMBL" id="BPNI01000095">
    <property type="protein sequence ID" value="GJA42679.1"/>
    <property type="molecule type" value="Genomic_DNA"/>
</dbReference>